<dbReference type="Gene3D" id="6.10.340.10">
    <property type="match status" value="1"/>
</dbReference>
<evidence type="ECO:0000256" key="2">
    <source>
        <dbReference type="ARBA" id="ARBA00029447"/>
    </source>
</evidence>
<feature type="domain" description="Methyl-accepting transducer" evidence="5">
    <location>
        <begin position="287"/>
        <end position="544"/>
    </location>
</feature>
<dbReference type="PROSITE" id="PS50111">
    <property type="entry name" value="CHEMOTAXIS_TRANSDUC_2"/>
    <property type="match status" value="1"/>
</dbReference>
<dbReference type="Pfam" id="PF00672">
    <property type="entry name" value="HAMP"/>
    <property type="match status" value="1"/>
</dbReference>
<keyword evidence="4" id="KW-1133">Transmembrane helix</keyword>
<evidence type="ECO:0000313" key="8">
    <source>
        <dbReference type="Proteomes" id="UP001079657"/>
    </source>
</evidence>
<keyword evidence="4" id="KW-0472">Membrane</keyword>
<dbReference type="SUPFAM" id="SSF58104">
    <property type="entry name" value="Methyl-accepting chemotaxis protein (MCP) signaling domain"/>
    <property type="match status" value="1"/>
</dbReference>
<sequence length="573" mass="62489">MKVELSKSKNARSLGSKILKMILALNVVLIAMLITTFNIVTESEFSKLRVSAKNDAVEAAKSIYIEDLKTVIYDKSMEKEEYKGIQYDLVDFKSSKEIRYVYTMTKMDSETACILVDGDLKDTSPIGKKYKLESEMKKAFNGEAEATTKSVSDEYGTFISGYAPIKDASGNIIAIVGVDKNVEAFMSLKAKFLMGCVILSIIGIVLSVLVTSVFSRKISLNVRQIKEGLKKMSEGDLTVHINVNSGDEIQNIAEYINDFSKKTKQAIENVRGTSEKVMTQSVNLSTISEEMAASAEEVSATIQNVAQGATSQSEQLITVNNVANNFGEEINEAVKSIEEVNSKAEIIKSNANSSSEDLELLKESIDDINSAFDDIKGKIEGLGNNISQVNEISNLINNIAKQTNLLALNAAIEAARAGEAGKGFSVVAEEIRKLAEQSQNSVSGINSLLEAIMKESDLVVKTSESMKDKLNTQMGVVKNSTDSFKDIIEKVEDIIPRIKGVNNNIEKVNINKEEIIKDIEAVSSVAQEVSVSTEEISAATEELSSSTDEVATTSEKLSDLTKKLTESVNQFKL</sequence>
<feature type="transmembrane region" description="Helical" evidence="4">
    <location>
        <begin position="192"/>
        <end position="214"/>
    </location>
</feature>
<dbReference type="SMART" id="SM00283">
    <property type="entry name" value="MA"/>
    <property type="match status" value="1"/>
</dbReference>
<dbReference type="Gene3D" id="1.10.287.950">
    <property type="entry name" value="Methyl-accepting chemotaxis protein"/>
    <property type="match status" value="1"/>
</dbReference>
<reference evidence="7" key="1">
    <citation type="submission" date="2022-12" db="EMBL/GenBank/DDBJ databases">
        <authorList>
            <person name="Wang J."/>
        </authorList>
    </citation>
    <scope>NUCLEOTIDE SEQUENCE</scope>
    <source>
        <strain evidence="7">HY-42-06</strain>
    </source>
</reference>
<dbReference type="InterPro" id="IPR029151">
    <property type="entry name" value="Sensor-like_sf"/>
</dbReference>
<feature type="transmembrane region" description="Helical" evidence="4">
    <location>
        <begin position="21"/>
        <end position="40"/>
    </location>
</feature>
<comment type="caution">
    <text evidence="7">The sequence shown here is derived from an EMBL/GenBank/DDBJ whole genome shotgun (WGS) entry which is preliminary data.</text>
</comment>
<accession>A0ABT4CMC7</accession>
<evidence type="ECO:0000259" key="5">
    <source>
        <dbReference type="PROSITE" id="PS50111"/>
    </source>
</evidence>
<dbReference type="Proteomes" id="UP001079657">
    <property type="component" value="Unassembled WGS sequence"/>
</dbReference>
<protein>
    <submittedName>
        <fullName evidence="7">Methyl-accepting chemotaxis protein</fullName>
    </submittedName>
</protein>
<keyword evidence="8" id="KW-1185">Reference proteome</keyword>
<proteinExistence type="inferred from homology"/>
<evidence type="ECO:0000256" key="3">
    <source>
        <dbReference type="PROSITE-ProRule" id="PRU00284"/>
    </source>
</evidence>
<dbReference type="Pfam" id="PF00015">
    <property type="entry name" value="MCPsignal"/>
    <property type="match status" value="1"/>
</dbReference>
<name>A0ABT4CMC7_9CLOT</name>
<dbReference type="CDD" id="cd06225">
    <property type="entry name" value="HAMP"/>
    <property type="match status" value="1"/>
</dbReference>
<evidence type="ECO:0000259" key="6">
    <source>
        <dbReference type="PROSITE" id="PS50885"/>
    </source>
</evidence>
<dbReference type="EMBL" id="JAPQES010000001">
    <property type="protein sequence ID" value="MCY6370209.1"/>
    <property type="molecule type" value="Genomic_DNA"/>
</dbReference>
<evidence type="ECO:0000256" key="1">
    <source>
        <dbReference type="ARBA" id="ARBA00023224"/>
    </source>
</evidence>
<gene>
    <name evidence="7" type="ORF">OXH55_06140</name>
</gene>
<keyword evidence="4" id="KW-0812">Transmembrane</keyword>
<comment type="similarity">
    <text evidence="2">Belongs to the methyl-accepting chemotaxis (MCP) protein family.</text>
</comment>
<dbReference type="RefSeq" id="WP_268048868.1">
    <property type="nucleotide sequence ID" value="NZ_JAPQES010000001.1"/>
</dbReference>
<dbReference type="InterPro" id="IPR004089">
    <property type="entry name" value="MCPsignal_dom"/>
</dbReference>
<organism evidence="7 8">
    <name type="scientific">Clostridium ganghwense</name>
    <dbReference type="NCBI Taxonomy" id="312089"/>
    <lineage>
        <taxon>Bacteria</taxon>
        <taxon>Bacillati</taxon>
        <taxon>Bacillota</taxon>
        <taxon>Clostridia</taxon>
        <taxon>Eubacteriales</taxon>
        <taxon>Clostridiaceae</taxon>
        <taxon>Clostridium</taxon>
    </lineage>
</organism>
<dbReference type="PROSITE" id="PS50885">
    <property type="entry name" value="HAMP"/>
    <property type="match status" value="1"/>
</dbReference>
<dbReference type="PANTHER" id="PTHR32089:SF112">
    <property type="entry name" value="LYSOZYME-LIKE PROTEIN-RELATED"/>
    <property type="match status" value="1"/>
</dbReference>
<evidence type="ECO:0000313" key="7">
    <source>
        <dbReference type="EMBL" id="MCY6370209.1"/>
    </source>
</evidence>
<dbReference type="PANTHER" id="PTHR32089">
    <property type="entry name" value="METHYL-ACCEPTING CHEMOTAXIS PROTEIN MCPB"/>
    <property type="match status" value="1"/>
</dbReference>
<dbReference type="SMART" id="SM00304">
    <property type="entry name" value="HAMP"/>
    <property type="match status" value="2"/>
</dbReference>
<feature type="domain" description="HAMP" evidence="6">
    <location>
        <begin position="216"/>
        <end position="268"/>
    </location>
</feature>
<evidence type="ECO:0000256" key="4">
    <source>
        <dbReference type="SAM" id="Phobius"/>
    </source>
</evidence>
<dbReference type="SUPFAM" id="SSF103190">
    <property type="entry name" value="Sensory domain-like"/>
    <property type="match status" value="1"/>
</dbReference>
<dbReference type="InterPro" id="IPR003660">
    <property type="entry name" value="HAMP_dom"/>
</dbReference>
<keyword evidence="1 3" id="KW-0807">Transducer</keyword>